<dbReference type="Proteomes" id="UP000033710">
    <property type="component" value="Unassembled WGS sequence"/>
</dbReference>
<dbReference type="KEGG" id="ssck:SPSK_08197"/>
<proteinExistence type="predicted"/>
<comment type="caution">
    <text evidence="2">The sequence shown here is derived from an EMBL/GenBank/DDBJ whole genome shotgun (WGS) entry which is preliminary data.</text>
</comment>
<evidence type="ECO:0000313" key="2">
    <source>
        <dbReference type="EMBL" id="KJR87842.1"/>
    </source>
</evidence>
<sequence>MFACKWKMGGDLEGGVGPGIDRTKKSVSQDGSGGKTGLAEGQVDSTRERKARYFLTRLEESASEDARVIDIVSEDEKEKRYLGP</sequence>
<reference evidence="2 3" key="1">
    <citation type="journal article" date="2014" name="BMC Genomics">
        <title>Comparative genomics of the major fungal agents of human and animal Sporotrichosis: Sporothrix schenckii and Sporothrix brasiliensis.</title>
        <authorList>
            <person name="Teixeira M.M."/>
            <person name="de Almeida L.G."/>
            <person name="Kubitschek-Barreira P."/>
            <person name="Alves F.L."/>
            <person name="Kioshima E.S."/>
            <person name="Abadio A.K."/>
            <person name="Fernandes L."/>
            <person name="Derengowski L.S."/>
            <person name="Ferreira K.S."/>
            <person name="Souza R.C."/>
            <person name="Ruiz J.C."/>
            <person name="de Andrade N.C."/>
            <person name="Paes H.C."/>
            <person name="Nicola A.M."/>
            <person name="Albuquerque P."/>
            <person name="Gerber A.L."/>
            <person name="Martins V.P."/>
            <person name="Peconick L.D."/>
            <person name="Neto A.V."/>
            <person name="Chaucanez C.B."/>
            <person name="Silva P.A."/>
            <person name="Cunha O.L."/>
            <person name="de Oliveira F.F."/>
            <person name="dos Santos T.C."/>
            <person name="Barros A.L."/>
            <person name="Soares M.A."/>
            <person name="de Oliveira L.M."/>
            <person name="Marini M.M."/>
            <person name="Villalobos-Duno H."/>
            <person name="Cunha M.M."/>
            <person name="de Hoog S."/>
            <person name="da Silveira J.F."/>
            <person name="Henrissat B."/>
            <person name="Nino-Vega G.A."/>
            <person name="Cisalpino P.S."/>
            <person name="Mora-Montes H.M."/>
            <person name="Almeida S.R."/>
            <person name="Stajich J.E."/>
            <person name="Lopes-Bezerra L.M."/>
            <person name="Vasconcelos A.T."/>
            <person name="Felipe M.S."/>
        </authorList>
    </citation>
    <scope>NUCLEOTIDE SEQUENCE [LARGE SCALE GENOMIC DNA]</scope>
    <source>
        <strain evidence="2 3">1099-18</strain>
    </source>
</reference>
<gene>
    <name evidence="2" type="ORF">SPSK_08197</name>
</gene>
<feature type="region of interest" description="Disordered" evidence="1">
    <location>
        <begin position="1"/>
        <end position="44"/>
    </location>
</feature>
<protein>
    <submittedName>
        <fullName evidence="2">Uncharacterized protein</fullName>
    </submittedName>
</protein>
<name>A0A0F2MDX4_SPOSC</name>
<dbReference type="GeneID" id="27670112"/>
<dbReference type="AlphaFoldDB" id="A0A0F2MDX4"/>
<dbReference type="EMBL" id="AXCR01000004">
    <property type="protein sequence ID" value="KJR87842.1"/>
    <property type="molecule type" value="Genomic_DNA"/>
</dbReference>
<dbReference type="VEuPathDB" id="FungiDB:SPSK_08197"/>
<reference evidence="2 3" key="2">
    <citation type="journal article" date="2015" name="Eukaryot. Cell">
        <title>Asexual propagation of a virulent clone complex in a human and feline outbreak of sporotrichosis.</title>
        <authorList>
            <person name="Teixeira Mde M."/>
            <person name="Rodrigues A.M."/>
            <person name="Tsui C.K."/>
            <person name="de Almeida L.G."/>
            <person name="Van Diepeningen A.D."/>
            <person name="van den Ende B.G."/>
            <person name="Fernandes G.F."/>
            <person name="Kano R."/>
            <person name="Hamelin R.C."/>
            <person name="Lopes-Bezerra L.M."/>
            <person name="Vasconcelos A.T."/>
            <person name="de Hoog S."/>
            <person name="de Camargo Z.P."/>
            <person name="Felipe M.S."/>
        </authorList>
    </citation>
    <scope>NUCLEOTIDE SEQUENCE [LARGE SCALE GENOMIC DNA]</scope>
    <source>
        <strain evidence="2 3">1099-18</strain>
    </source>
</reference>
<accession>A0A0F2MDX4</accession>
<evidence type="ECO:0000313" key="3">
    <source>
        <dbReference type="Proteomes" id="UP000033710"/>
    </source>
</evidence>
<organism evidence="2 3">
    <name type="scientific">Sporothrix schenckii 1099-18</name>
    <dbReference type="NCBI Taxonomy" id="1397361"/>
    <lineage>
        <taxon>Eukaryota</taxon>
        <taxon>Fungi</taxon>
        <taxon>Dikarya</taxon>
        <taxon>Ascomycota</taxon>
        <taxon>Pezizomycotina</taxon>
        <taxon>Sordariomycetes</taxon>
        <taxon>Sordariomycetidae</taxon>
        <taxon>Ophiostomatales</taxon>
        <taxon>Ophiostomataceae</taxon>
        <taxon>Sporothrix</taxon>
    </lineage>
</organism>
<evidence type="ECO:0000256" key="1">
    <source>
        <dbReference type="SAM" id="MobiDB-lite"/>
    </source>
</evidence>
<dbReference type="RefSeq" id="XP_016590518.1">
    <property type="nucleotide sequence ID" value="XM_016734835.1"/>
</dbReference>